<dbReference type="InterPro" id="IPR001241">
    <property type="entry name" value="Topo_IIA"/>
</dbReference>
<dbReference type="GO" id="GO:0005694">
    <property type="term" value="C:chromosome"/>
    <property type="evidence" value="ECO:0007669"/>
    <property type="project" value="InterPro"/>
</dbReference>
<evidence type="ECO:0000256" key="8">
    <source>
        <dbReference type="ARBA" id="ARBA00022840"/>
    </source>
</evidence>
<dbReference type="Gene3D" id="2.170.16.10">
    <property type="entry name" value="Hedgehog/Intein (Hint) domain"/>
    <property type="match status" value="1"/>
</dbReference>
<dbReference type="EMBL" id="CP008874">
    <property type="protein sequence ID" value="AKH97977.1"/>
    <property type="molecule type" value="Genomic_DNA"/>
</dbReference>
<dbReference type="PROSITE" id="PS00177">
    <property type="entry name" value="TOPOISOMERASE_II"/>
    <property type="match status" value="1"/>
</dbReference>
<dbReference type="CDD" id="cd00822">
    <property type="entry name" value="TopoII_Trans_DNA_gyrase"/>
    <property type="match status" value="1"/>
</dbReference>
<evidence type="ECO:0000256" key="7">
    <source>
        <dbReference type="ARBA" id="ARBA00022813"/>
    </source>
</evidence>
<dbReference type="CDD" id="cd16928">
    <property type="entry name" value="HATPase_GyrB-like"/>
    <property type="match status" value="1"/>
</dbReference>
<dbReference type="GO" id="GO:0006265">
    <property type="term" value="P:DNA topological change"/>
    <property type="evidence" value="ECO:0007669"/>
    <property type="project" value="InterPro"/>
</dbReference>
<dbReference type="GO" id="GO:0003677">
    <property type="term" value="F:DNA binding"/>
    <property type="evidence" value="ECO:0007669"/>
    <property type="project" value="UniProtKB-KW"/>
</dbReference>
<keyword evidence="13 15" id="KW-0413">Isomerase</keyword>
<dbReference type="NCBIfam" id="TIGR01443">
    <property type="entry name" value="intein_Cterm"/>
    <property type="match status" value="1"/>
</dbReference>
<dbReference type="AlphaFoldDB" id="A0A0F7PB81"/>
<dbReference type="Pfam" id="PF02518">
    <property type="entry name" value="HATPase_c"/>
    <property type="match status" value="1"/>
</dbReference>
<dbReference type="GO" id="GO:0005524">
    <property type="term" value="F:ATP binding"/>
    <property type="evidence" value="ECO:0007669"/>
    <property type="project" value="UniProtKB-KW"/>
</dbReference>
<dbReference type="InterPro" id="IPR020568">
    <property type="entry name" value="Ribosomal_Su5_D2-typ_SF"/>
</dbReference>
<dbReference type="SUPFAM" id="SSF56719">
    <property type="entry name" value="Type II DNA topoisomerase"/>
    <property type="match status" value="2"/>
</dbReference>
<evidence type="ECO:0000256" key="13">
    <source>
        <dbReference type="ARBA" id="ARBA00023235"/>
    </source>
</evidence>
<dbReference type="CDD" id="cd00081">
    <property type="entry name" value="Hint"/>
    <property type="match status" value="1"/>
</dbReference>
<dbReference type="InterPro" id="IPR030934">
    <property type="entry name" value="Intein_C"/>
</dbReference>
<dbReference type="InterPro" id="IPR000565">
    <property type="entry name" value="Topo_IIA_B"/>
</dbReference>
<evidence type="ECO:0000259" key="14">
    <source>
        <dbReference type="PROSITE" id="PS50880"/>
    </source>
</evidence>
<reference evidence="15 16" key="1">
    <citation type="journal article" date="2015" name="ISME J.">
        <title>Elemental sulfur and acetate can support life of a novel strictly anaerobic haloarchaeon.</title>
        <authorList>
            <person name="Sorokin D.Y."/>
            <person name="Kublanov I.V."/>
            <person name="Gavrilov S.N."/>
            <person name="Rojo D."/>
            <person name="Roman P."/>
            <person name="Golyshin P.N."/>
            <person name="Slepak V.Z."/>
            <person name="Smedile F."/>
            <person name="Ferrer M."/>
            <person name="Messina E."/>
            <person name="La Cono V."/>
            <person name="Yakimov M.M."/>
        </authorList>
    </citation>
    <scope>NUCLEOTIDE SEQUENCE [LARGE SCALE GENOMIC DNA]</scope>
    <source>
        <strain evidence="15 16">HSR2</strain>
    </source>
</reference>
<dbReference type="FunFam" id="3.30.230.10:FF:000005">
    <property type="entry name" value="DNA gyrase subunit B"/>
    <property type="match status" value="1"/>
</dbReference>
<evidence type="ECO:0000256" key="6">
    <source>
        <dbReference type="ARBA" id="ARBA00022741"/>
    </source>
</evidence>
<dbReference type="SMART" id="SM00305">
    <property type="entry name" value="HintC"/>
    <property type="match status" value="1"/>
</dbReference>
<accession>A0A0F7PB81</accession>
<dbReference type="PANTHER" id="PTHR45866:SF1">
    <property type="entry name" value="DNA GYRASE SUBUNIT B, MITOCHONDRIAL"/>
    <property type="match status" value="1"/>
</dbReference>
<dbReference type="GeneID" id="25159658"/>
<dbReference type="InterPro" id="IPR003594">
    <property type="entry name" value="HATPase_dom"/>
</dbReference>
<dbReference type="SUPFAM" id="SSF54211">
    <property type="entry name" value="Ribosomal protein S5 domain 2-like"/>
    <property type="match status" value="1"/>
</dbReference>
<dbReference type="SUPFAM" id="SSF55874">
    <property type="entry name" value="ATPase domain of HSP90 chaperone/DNA topoisomerase II/histidine kinase"/>
    <property type="match status" value="1"/>
</dbReference>
<keyword evidence="6" id="KW-0547">Nucleotide-binding</keyword>
<dbReference type="InterPro" id="IPR013759">
    <property type="entry name" value="Topo_IIA_B_C"/>
</dbReference>
<dbReference type="InterPro" id="IPR006142">
    <property type="entry name" value="INTEIN"/>
</dbReference>
<sequence>MEEDSEYGAGQIQVLEGLEAVRKRPAMYVGSTDARGLHHLVYEVVDNSIDEALAGYCSSIEVVLHDDGSVSVTDDGRGIPVDTHEEYDRPAVEVIMTVLHAGGKFDNKSYQVSGGLHGVGVSVVNALSERLAVEIERDGGKYQERFEYGEPVTDLEKVEDVREDRTGTTIRFRPDSDIFETDEFDYTTLSTRLRELAFLNSGVEITLRDERDGDEQAEAVTFEYEGGIREFVEYLNDSRSPLHEDVIYIDEETDGVQVEIALQATRDLQSSTHAFANNINTREGGTHLTGFKTALTRIVNDYANEHDMLGELDGENLKGEDIREGLTAVISIKHPDPQFEGQTKTKLGNSEVRGIVESTIHEGLGTFFEENPDTARAIISKAIEAAKARKAAKEAEKLTRRKNALESTTLPGKLADCQTRTPEDAELFIVEGDSAGGCFVGDTEIALASGESMTLEELVEGYEAGETHYAYTIKQDGSIGLEEIRHPRMTKEDASLVEVTLDNGESIQCTPDHEFMLRDGTYTEAGNLEAGDSLMPLYRKSSDTSEPNITIDGYEMVKQPNRTNFWKFTHLLADRYNLARERYHEDDGDHNHHVDFDKRNNRPDNIERLSKEDHLELHRTHAKETLHTEEVYEKFFEDEAALVDAVSAYNHTVVSVEHLDETADVYDIEIPGTHNFALESGVFVHNSAKQARDREFQAVLPIRGKILNVEKHRLDRILQNEEIRAMIRAIGTGVGEEFDIENLRYNKIIAATDADVDGAHIRTLLLTFFYRHMRPLLENGHVYAIKPPLYRIRYRGETYDAMTDEERDRIVEEVCDGNPSQVQRFKGLGEMNPEQLWDTAMNPENRILKQMTIEDAAEADRMFSVLMGEAVEPRKRFIQDHATDAEWVDI</sequence>
<dbReference type="KEGG" id="hsu:HLASF_1498"/>
<name>A0A0F7PB81_9EURY</name>
<proteinExistence type="inferred from homology"/>
<dbReference type="InterPro" id="IPR013760">
    <property type="entry name" value="Topo_IIA-like_dom_sf"/>
</dbReference>
<dbReference type="FunFam" id="3.30.565.10:FF:000002">
    <property type="entry name" value="DNA gyrase subunit B"/>
    <property type="match status" value="1"/>
</dbReference>
<evidence type="ECO:0000256" key="3">
    <source>
        <dbReference type="ARBA" id="ARBA00010708"/>
    </source>
</evidence>
<dbReference type="Pfam" id="PF14890">
    <property type="entry name" value="Intein_splicing"/>
    <property type="match status" value="1"/>
</dbReference>
<dbReference type="InterPro" id="IPR006171">
    <property type="entry name" value="TOPRIM_dom"/>
</dbReference>
<evidence type="ECO:0000256" key="9">
    <source>
        <dbReference type="ARBA" id="ARBA00022842"/>
    </source>
</evidence>
<keyword evidence="11" id="KW-0799">Topoisomerase</keyword>
<dbReference type="NCBIfam" id="TIGR01059">
    <property type="entry name" value="gyrB"/>
    <property type="match status" value="1"/>
</dbReference>
<dbReference type="Pfam" id="PF00204">
    <property type="entry name" value="DNA_gyraseB"/>
    <property type="match status" value="1"/>
</dbReference>
<evidence type="ECO:0000256" key="10">
    <source>
        <dbReference type="ARBA" id="ARBA00023000"/>
    </source>
</evidence>
<dbReference type="InterPro" id="IPR014721">
    <property type="entry name" value="Ribsml_uS5_D2-typ_fold_subgr"/>
</dbReference>
<evidence type="ECO:0000256" key="12">
    <source>
        <dbReference type="ARBA" id="ARBA00023125"/>
    </source>
</evidence>
<keyword evidence="8" id="KW-0067">ATP-binding</keyword>
<dbReference type="PRINTS" id="PR01159">
    <property type="entry name" value="DNAGYRASEB"/>
</dbReference>
<dbReference type="GO" id="GO:0003918">
    <property type="term" value="F:DNA topoisomerase type II (double strand cut, ATP-hydrolyzing) activity"/>
    <property type="evidence" value="ECO:0007669"/>
    <property type="project" value="UniProtKB-EC"/>
</dbReference>
<dbReference type="PROSITE" id="PS50817">
    <property type="entry name" value="INTEIN_N_TER"/>
    <property type="match status" value="1"/>
</dbReference>
<dbReference type="PROSITE" id="PS50880">
    <property type="entry name" value="TOPRIM"/>
    <property type="match status" value="1"/>
</dbReference>
<dbReference type="PRINTS" id="PR00418">
    <property type="entry name" value="TPI2FAMILY"/>
</dbReference>
<dbReference type="GO" id="GO:0016539">
    <property type="term" value="P:intein-mediated protein splicing"/>
    <property type="evidence" value="ECO:0007669"/>
    <property type="project" value="InterPro"/>
</dbReference>
<protein>
    <recommendedName>
        <fullName evidence="4">DNA topoisomerase (ATP-hydrolyzing)</fullName>
        <ecNumber evidence="4">5.6.2.2</ecNumber>
    </recommendedName>
</protein>
<dbReference type="InterPro" id="IPR006141">
    <property type="entry name" value="Intein_N"/>
</dbReference>
<dbReference type="Pfam" id="PF01751">
    <property type="entry name" value="Toprim"/>
    <property type="match status" value="1"/>
</dbReference>
<dbReference type="InterPro" id="IPR003586">
    <property type="entry name" value="Hint_dom_C"/>
</dbReference>
<dbReference type="HOGENOM" id="CLU_006146_4_0_2"/>
<dbReference type="InterPro" id="IPR018522">
    <property type="entry name" value="TopoIIA_CS"/>
</dbReference>
<evidence type="ECO:0000313" key="15">
    <source>
        <dbReference type="EMBL" id="AKH97977.1"/>
    </source>
</evidence>
<dbReference type="SUPFAM" id="SSF51294">
    <property type="entry name" value="Hedgehog/intein (Hint) domain"/>
    <property type="match status" value="1"/>
</dbReference>
<dbReference type="InterPro" id="IPR036844">
    <property type="entry name" value="Hint_dom_sf"/>
</dbReference>
<evidence type="ECO:0000313" key="16">
    <source>
        <dbReference type="Proteomes" id="UP000069906"/>
    </source>
</evidence>
<dbReference type="PATRIC" id="fig|1604004.4.peg.1563"/>
<evidence type="ECO:0000256" key="4">
    <source>
        <dbReference type="ARBA" id="ARBA00012895"/>
    </source>
</evidence>
<dbReference type="InterPro" id="IPR003587">
    <property type="entry name" value="Hint_dom_N"/>
</dbReference>
<keyword evidence="16" id="KW-1185">Reference proteome</keyword>
<dbReference type="EC" id="5.6.2.2" evidence="4"/>
<dbReference type="NCBIfam" id="TIGR01445">
    <property type="entry name" value="intein_Nterm"/>
    <property type="match status" value="1"/>
</dbReference>
<keyword evidence="7" id="KW-0068">Autocatalytic cleavage</keyword>
<dbReference type="SMART" id="SM00433">
    <property type="entry name" value="TOP2c"/>
    <property type="match status" value="1"/>
</dbReference>
<comment type="catalytic activity">
    <reaction evidence="1">
        <text>ATP-dependent breakage, passage and rejoining of double-stranded DNA.</text>
        <dbReference type="EC" id="5.6.2.2"/>
    </reaction>
</comment>
<evidence type="ECO:0000256" key="11">
    <source>
        <dbReference type="ARBA" id="ARBA00023029"/>
    </source>
</evidence>
<dbReference type="InterPro" id="IPR002288">
    <property type="entry name" value="DNA_gyrase_B_C"/>
</dbReference>
<evidence type="ECO:0000256" key="5">
    <source>
        <dbReference type="ARBA" id="ARBA00022723"/>
    </source>
</evidence>
<dbReference type="SMART" id="SM00306">
    <property type="entry name" value="HintN"/>
    <property type="match status" value="1"/>
</dbReference>
<keyword evidence="10" id="KW-0651">Protein splicing</keyword>
<keyword evidence="5" id="KW-0479">Metal-binding</keyword>
<dbReference type="RefSeq" id="WP_050048681.1">
    <property type="nucleotide sequence ID" value="NZ_CP008874.1"/>
</dbReference>
<organism evidence="15 16">
    <name type="scientific">Halanaeroarchaeum sulfurireducens</name>
    <dbReference type="NCBI Taxonomy" id="1604004"/>
    <lineage>
        <taxon>Archaea</taxon>
        <taxon>Methanobacteriati</taxon>
        <taxon>Methanobacteriota</taxon>
        <taxon>Stenosarchaea group</taxon>
        <taxon>Halobacteria</taxon>
        <taxon>Halobacteriales</taxon>
        <taxon>Halobacteriaceae</taxon>
        <taxon>Halanaeroarchaeum</taxon>
    </lineage>
</organism>
<dbReference type="Gene3D" id="3.40.50.670">
    <property type="match status" value="2"/>
</dbReference>
<comment type="similarity">
    <text evidence="3">Belongs to the type II topoisomerase GyrB family.</text>
</comment>
<dbReference type="OrthoDB" id="358756at2157"/>
<keyword evidence="9" id="KW-0460">Magnesium</keyword>
<dbReference type="GO" id="GO:0046872">
    <property type="term" value="F:metal ion binding"/>
    <property type="evidence" value="ECO:0007669"/>
    <property type="project" value="UniProtKB-KW"/>
</dbReference>
<evidence type="ECO:0000256" key="1">
    <source>
        <dbReference type="ARBA" id="ARBA00000185"/>
    </source>
</evidence>
<comment type="cofactor">
    <cofactor evidence="2">
        <name>Mg(2+)</name>
        <dbReference type="ChEBI" id="CHEBI:18420"/>
    </cofactor>
</comment>
<gene>
    <name evidence="15" type="primary">gyrB</name>
    <name evidence="15" type="ORF">HLASF_1498</name>
</gene>
<dbReference type="PRINTS" id="PR00379">
    <property type="entry name" value="INTEIN"/>
</dbReference>
<dbReference type="InterPro" id="IPR036890">
    <property type="entry name" value="HATPase_C_sf"/>
</dbReference>
<evidence type="ECO:0000256" key="2">
    <source>
        <dbReference type="ARBA" id="ARBA00001946"/>
    </source>
</evidence>
<dbReference type="Gene3D" id="3.30.230.10">
    <property type="match status" value="1"/>
</dbReference>
<feature type="domain" description="Toprim" evidence="14">
    <location>
        <begin position="704"/>
        <end position="788"/>
    </location>
</feature>
<dbReference type="SMART" id="SM00387">
    <property type="entry name" value="HATPase_c"/>
    <property type="match status" value="1"/>
</dbReference>
<dbReference type="InterPro" id="IPR013506">
    <property type="entry name" value="Topo_IIA_bsu_dom2"/>
</dbReference>
<dbReference type="InterPro" id="IPR011557">
    <property type="entry name" value="GyrB"/>
</dbReference>
<dbReference type="PROSITE" id="PS50818">
    <property type="entry name" value="INTEIN_C_TER"/>
    <property type="match status" value="1"/>
</dbReference>
<dbReference type="Proteomes" id="UP000069906">
    <property type="component" value="Chromosome"/>
</dbReference>
<dbReference type="Pfam" id="PF00986">
    <property type="entry name" value="DNA_gyraseB_C"/>
    <property type="match status" value="1"/>
</dbReference>
<dbReference type="Gene3D" id="3.30.565.10">
    <property type="entry name" value="Histidine kinase-like ATPase, C-terminal domain"/>
    <property type="match status" value="1"/>
</dbReference>
<keyword evidence="12" id="KW-0238">DNA-binding</keyword>
<dbReference type="PANTHER" id="PTHR45866">
    <property type="entry name" value="DNA GYRASE/TOPOISOMERASE SUBUNIT B"/>
    <property type="match status" value="1"/>
</dbReference>